<comment type="caution">
    <text evidence="2">The sequence shown here is derived from an EMBL/GenBank/DDBJ whole genome shotgun (WGS) entry which is preliminary data.</text>
</comment>
<keyword evidence="1" id="KW-1133">Transmembrane helix</keyword>
<name>E3ZSG0_LISSE</name>
<dbReference type="EMBL" id="ADXJ01000820">
    <property type="protein sequence ID" value="EFR99431.1"/>
    <property type="molecule type" value="Genomic_DNA"/>
</dbReference>
<organism evidence="2">
    <name type="scientific">Listeria seeligeri FSL N1-067</name>
    <dbReference type="NCBI Taxonomy" id="702453"/>
    <lineage>
        <taxon>Bacteria</taxon>
        <taxon>Bacillati</taxon>
        <taxon>Bacillota</taxon>
        <taxon>Bacilli</taxon>
        <taxon>Bacillales</taxon>
        <taxon>Listeriaceae</taxon>
        <taxon>Listeria</taxon>
    </lineage>
</organism>
<evidence type="ECO:0000313" key="2">
    <source>
        <dbReference type="EMBL" id="EFR99431.1"/>
    </source>
</evidence>
<gene>
    <name evidence="2" type="ORF">NT03LS_2446a</name>
</gene>
<keyword evidence="1" id="KW-0472">Membrane</keyword>
<accession>E3ZSG0</accession>
<dbReference type="HOGENOM" id="CLU_3301337_0_0_9"/>
<sequence length="39" mass="4714">SSDFHPFSLSFFLLCCNYFTVTSCFPRIFFPKEMLRDNR</sequence>
<evidence type="ECO:0000256" key="1">
    <source>
        <dbReference type="SAM" id="Phobius"/>
    </source>
</evidence>
<protein>
    <submittedName>
        <fullName evidence="2">Uncharacterized protein</fullName>
    </submittedName>
</protein>
<dbReference type="AlphaFoldDB" id="E3ZSG0"/>
<proteinExistence type="predicted"/>
<dbReference type="Proteomes" id="UP000004302">
    <property type="component" value="Chromosome"/>
</dbReference>
<reference evidence="2" key="1">
    <citation type="journal article" date="2010" name="Microbiol. Resour. Announc.">
        <title>Comparative genomics of the bacterial genus Listeria: Genome evolution is characterized by limited gene acquisition and limited gene loss.</title>
        <authorList>
            <person name="den Bakker H.C."/>
            <person name="Cummings C.A."/>
            <person name="Ferreira V."/>
            <person name="Vatta P."/>
            <person name="Orsi R.H."/>
            <person name="Degoricija L."/>
            <person name="Barker M."/>
            <person name="Petrauskene O."/>
            <person name="Furtado M.R."/>
            <person name="Wiedmann M."/>
        </authorList>
    </citation>
    <scope>NUCLEOTIDE SEQUENCE [LARGE SCALE GENOMIC DNA]</scope>
    <source>
        <strain evidence="2">FSL N1-067</strain>
    </source>
</reference>
<feature type="non-terminal residue" evidence="2">
    <location>
        <position position="1"/>
    </location>
</feature>
<feature type="transmembrane region" description="Helical" evidence="1">
    <location>
        <begin position="6"/>
        <end position="30"/>
    </location>
</feature>
<keyword evidence="1" id="KW-0812">Transmembrane</keyword>